<keyword evidence="2" id="KW-0645">Protease</keyword>
<feature type="domain" description="Peptidase M16 N-terminal" evidence="7">
    <location>
        <begin position="35"/>
        <end position="180"/>
    </location>
</feature>
<dbReference type="InterPro" id="IPR050626">
    <property type="entry name" value="Peptidase_M16"/>
</dbReference>
<dbReference type="Gene3D" id="3.30.830.10">
    <property type="entry name" value="Metalloenzyme, LuxS/M16 peptidase-like"/>
    <property type="match status" value="2"/>
</dbReference>
<evidence type="ECO:0000259" key="7">
    <source>
        <dbReference type="Pfam" id="PF00675"/>
    </source>
</evidence>
<evidence type="ECO:0000256" key="6">
    <source>
        <dbReference type="SAM" id="SignalP"/>
    </source>
</evidence>
<dbReference type="InterPro" id="IPR007863">
    <property type="entry name" value="Peptidase_M16_C"/>
</dbReference>
<evidence type="ECO:0000313" key="9">
    <source>
        <dbReference type="EMBL" id="ABM63069.1"/>
    </source>
</evidence>
<gene>
    <name evidence="9" type="ordered locus">Hhal_2306</name>
</gene>
<dbReference type="SUPFAM" id="SSF63411">
    <property type="entry name" value="LuxS/MPP-like metallohydrolase"/>
    <property type="match status" value="2"/>
</dbReference>
<organism evidence="9 10">
    <name type="scientific">Halorhodospira halophila (strain DSM 244 / SL1)</name>
    <name type="common">Ectothiorhodospira halophila (strain DSM 244 / SL1)</name>
    <dbReference type="NCBI Taxonomy" id="349124"/>
    <lineage>
        <taxon>Bacteria</taxon>
        <taxon>Pseudomonadati</taxon>
        <taxon>Pseudomonadota</taxon>
        <taxon>Gammaproteobacteria</taxon>
        <taxon>Chromatiales</taxon>
        <taxon>Ectothiorhodospiraceae</taxon>
        <taxon>Halorhodospira</taxon>
    </lineage>
</organism>
<dbReference type="KEGG" id="hha:Hhal_2306"/>
<comment type="similarity">
    <text evidence="1">Belongs to the peptidase M16 family.</text>
</comment>
<evidence type="ECO:0000256" key="4">
    <source>
        <dbReference type="ARBA" id="ARBA00022833"/>
    </source>
</evidence>
<dbReference type="Pfam" id="PF00675">
    <property type="entry name" value="Peptidase_M16"/>
    <property type="match status" value="1"/>
</dbReference>
<proteinExistence type="inferred from homology"/>
<protein>
    <submittedName>
        <fullName evidence="9">Peptidase M16 domain protein</fullName>
    </submittedName>
</protein>
<dbReference type="RefSeq" id="WP_011815091.1">
    <property type="nucleotide sequence ID" value="NC_008789.1"/>
</dbReference>
<reference evidence="10" key="1">
    <citation type="submission" date="2006-12" db="EMBL/GenBank/DDBJ databases">
        <title>Complete sequence of Halorhodospira halophila SL1.</title>
        <authorList>
            <consortium name="US DOE Joint Genome Institute"/>
            <person name="Copeland A."/>
            <person name="Lucas S."/>
            <person name="Lapidus A."/>
            <person name="Barry K."/>
            <person name="Detter J.C."/>
            <person name="Glavina del Rio T."/>
            <person name="Hammon N."/>
            <person name="Israni S."/>
            <person name="Dalin E."/>
            <person name="Tice H."/>
            <person name="Pitluck S."/>
            <person name="Saunders E."/>
            <person name="Brettin T."/>
            <person name="Bruce D."/>
            <person name="Han C."/>
            <person name="Tapia R."/>
            <person name="Schmutz J."/>
            <person name="Larimer F."/>
            <person name="Land M."/>
            <person name="Hauser L."/>
            <person name="Kyrpides N."/>
            <person name="Mikhailova N."/>
            <person name="Hoff W."/>
            <person name="Richardson P."/>
        </authorList>
    </citation>
    <scope>NUCLEOTIDE SEQUENCE [LARGE SCALE GENOMIC DNA]</scope>
    <source>
        <strain evidence="10">DSM 244 / SL1</strain>
    </source>
</reference>
<reference evidence="9 10" key="2">
    <citation type="journal article" date="2013" name="Stand. Genomic Sci.">
        <title>Complete genome sequence of Halorhodospira halophila SL1.</title>
        <authorList>
            <person name="Challacombe J.F."/>
            <person name="Majid S."/>
            <person name="Deole R."/>
            <person name="Brettin T.S."/>
            <person name="Bruce D."/>
            <person name="Delano S.F."/>
            <person name="Detter J.C."/>
            <person name="Gleasner C.D."/>
            <person name="Han C.S."/>
            <person name="Misra M."/>
            <person name="Reitenga K.G."/>
            <person name="Mikhailova N."/>
            <person name="Woyke T."/>
            <person name="Pitluck S."/>
            <person name="Nolan M."/>
            <person name="Land M.L."/>
            <person name="Saunders E."/>
            <person name="Tapia R."/>
            <person name="Lapidus A."/>
            <person name="Ivanova N."/>
            <person name="Hoff W.D."/>
        </authorList>
    </citation>
    <scope>NUCLEOTIDE SEQUENCE [LARGE SCALE GENOMIC DNA]</scope>
    <source>
        <strain evidence="10">DSM 244 / SL1</strain>
    </source>
</reference>
<feature type="domain" description="Peptidase M16 C-terminal" evidence="8">
    <location>
        <begin position="189"/>
        <end position="373"/>
    </location>
</feature>
<feature type="chain" id="PRO_5002640491" evidence="6">
    <location>
        <begin position="22"/>
        <end position="443"/>
    </location>
</feature>
<evidence type="ECO:0000256" key="3">
    <source>
        <dbReference type="ARBA" id="ARBA00022801"/>
    </source>
</evidence>
<evidence type="ECO:0000256" key="5">
    <source>
        <dbReference type="ARBA" id="ARBA00023049"/>
    </source>
</evidence>
<name>A1WZF7_HALHL</name>
<dbReference type="Proteomes" id="UP000000647">
    <property type="component" value="Chromosome"/>
</dbReference>
<evidence type="ECO:0000256" key="1">
    <source>
        <dbReference type="ARBA" id="ARBA00007261"/>
    </source>
</evidence>
<dbReference type="MEROPS" id="M16.019"/>
<dbReference type="eggNOG" id="COG0612">
    <property type="taxonomic scope" value="Bacteria"/>
</dbReference>
<sequence>MALRRLLTTLLLASLAPLAAADRVHHHELDNGLTVLVQEDHRGGVVASMLWYHVGSGHEHRPITGISHAVEHMMFKGTETRETGEFARQIAREGGQTNAFTARDFTGYFQLLAADRLELAMELEADRMHQLVFDPEEFQREMQVIHEERRQRVDDPPEARAFERFTATAHMASPYRHPIIGWQRDLDRLRLEELEAWYQRWYTPSNATLVVVGAVEPERVFELAERHFGEVPAREAEPQPEGREIDAAPGERRIEVRFDDARVPMLFLGYNVPSLATAADPGDAYALLLAAELLDGGRSARLPEALVRGSGVATSASAGYSPVARLDTLFSLVARPADDQDLDDLESALREQIHRLQEEPVADSELERAMTRLFAAEVYARDAPMGRAQRLGRLASTGIGWEEAQRFEERVRAVSPEAIQRAAETYLQPERLTVGRLLPGEED</sequence>
<dbReference type="HOGENOM" id="CLU_009902_1_0_6"/>
<keyword evidence="3" id="KW-0378">Hydrolase</keyword>
<dbReference type="PANTHER" id="PTHR43690">
    <property type="entry name" value="NARDILYSIN"/>
    <property type="match status" value="1"/>
</dbReference>
<keyword evidence="5" id="KW-0482">Metalloprotease</keyword>
<dbReference type="GO" id="GO:0046872">
    <property type="term" value="F:metal ion binding"/>
    <property type="evidence" value="ECO:0007669"/>
    <property type="project" value="InterPro"/>
</dbReference>
<keyword evidence="10" id="KW-1185">Reference proteome</keyword>
<dbReference type="STRING" id="349124.Hhal_2306"/>
<keyword evidence="6" id="KW-0732">Signal</keyword>
<dbReference type="GO" id="GO:0006508">
    <property type="term" value="P:proteolysis"/>
    <property type="evidence" value="ECO:0007669"/>
    <property type="project" value="UniProtKB-KW"/>
</dbReference>
<dbReference type="AlphaFoldDB" id="A1WZF7"/>
<dbReference type="EMBL" id="CP000544">
    <property type="protein sequence ID" value="ABM63069.1"/>
    <property type="molecule type" value="Genomic_DNA"/>
</dbReference>
<evidence type="ECO:0000256" key="2">
    <source>
        <dbReference type="ARBA" id="ARBA00022670"/>
    </source>
</evidence>
<evidence type="ECO:0000259" key="8">
    <source>
        <dbReference type="Pfam" id="PF05193"/>
    </source>
</evidence>
<keyword evidence="4" id="KW-0862">Zinc</keyword>
<dbReference type="InterPro" id="IPR011765">
    <property type="entry name" value="Pept_M16_N"/>
</dbReference>
<dbReference type="GO" id="GO:0008237">
    <property type="term" value="F:metallopeptidase activity"/>
    <property type="evidence" value="ECO:0007669"/>
    <property type="project" value="UniProtKB-KW"/>
</dbReference>
<feature type="signal peptide" evidence="6">
    <location>
        <begin position="1"/>
        <end position="21"/>
    </location>
</feature>
<evidence type="ECO:0000313" key="10">
    <source>
        <dbReference type="Proteomes" id="UP000000647"/>
    </source>
</evidence>
<dbReference type="PANTHER" id="PTHR43690:SF17">
    <property type="entry name" value="PROTEIN YHJJ"/>
    <property type="match status" value="1"/>
</dbReference>
<dbReference type="InterPro" id="IPR011249">
    <property type="entry name" value="Metalloenz_LuxS/M16"/>
</dbReference>
<dbReference type="Pfam" id="PF05193">
    <property type="entry name" value="Peptidase_M16_C"/>
    <property type="match status" value="1"/>
</dbReference>
<dbReference type="OrthoDB" id="9811314at2"/>
<accession>A1WZF7</accession>